<dbReference type="AlphaFoldDB" id="A0A816BJE7"/>
<proteinExistence type="predicted"/>
<name>A0A816BJE7_9BILA</name>
<dbReference type="Proteomes" id="UP000681722">
    <property type="component" value="Unassembled WGS sequence"/>
</dbReference>
<reference evidence="1" key="1">
    <citation type="submission" date="2021-02" db="EMBL/GenBank/DDBJ databases">
        <authorList>
            <person name="Nowell W R."/>
        </authorList>
    </citation>
    <scope>NUCLEOTIDE SEQUENCE</scope>
</reference>
<accession>A0A816BJE7</accession>
<comment type="caution">
    <text evidence="1">The sequence shown here is derived from an EMBL/GenBank/DDBJ whole genome shotgun (WGS) entry which is preliminary data.</text>
</comment>
<gene>
    <name evidence="1" type="ORF">GPM918_LOCUS43088</name>
    <name evidence="2" type="ORF">SRO942_LOCUS44489</name>
</gene>
<evidence type="ECO:0000313" key="1">
    <source>
        <dbReference type="EMBL" id="CAF1611216.1"/>
    </source>
</evidence>
<organism evidence="1 3">
    <name type="scientific">Didymodactylos carnosus</name>
    <dbReference type="NCBI Taxonomy" id="1234261"/>
    <lineage>
        <taxon>Eukaryota</taxon>
        <taxon>Metazoa</taxon>
        <taxon>Spiralia</taxon>
        <taxon>Gnathifera</taxon>
        <taxon>Rotifera</taxon>
        <taxon>Eurotatoria</taxon>
        <taxon>Bdelloidea</taxon>
        <taxon>Philodinida</taxon>
        <taxon>Philodinidae</taxon>
        <taxon>Didymodactylos</taxon>
    </lineage>
</organism>
<sequence>REGGKGYVPPCTSLCNPTGSDHKFLPSGTIFQKW</sequence>
<dbReference type="EMBL" id="CAJNOQ010038094">
    <property type="protein sequence ID" value="CAF1611216.1"/>
    <property type="molecule type" value="Genomic_DNA"/>
</dbReference>
<dbReference type="EMBL" id="CAJOBC010104861">
    <property type="protein sequence ID" value="CAF4494164.1"/>
    <property type="molecule type" value="Genomic_DNA"/>
</dbReference>
<protein>
    <submittedName>
        <fullName evidence="1">Uncharacterized protein</fullName>
    </submittedName>
</protein>
<evidence type="ECO:0000313" key="3">
    <source>
        <dbReference type="Proteomes" id="UP000663829"/>
    </source>
</evidence>
<feature type="non-terminal residue" evidence="1">
    <location>
        <position position="1"/>
    </location>
</feature>
<dbReference type="Proteomes" id="UP000663829">
    <property type="component" value="Unassembled WGS sequence"/>
</dbReference>
<evidence type="ECO:0000313" key="2">
    <source>
        <dbReference type="EMBL" id="CAF4494164.1"/>
    </source>
</evidence>
<keyword evidence="3" id="KW-1185">Reference proteome</keyword>